<dbReference type="Pfam" id="PF03435">
    <property type="entry name" value="Sacchrp_dh_NADP"/>
    <property type="match status" value="1"/>
</dbReference>
<accession>A0A1G8SJV0</accession>
<evidence type="ECO:0000256" key="1">
    <source>
        <dbReference type="SAM" id="MobiDB-lite"/>
    </source>
</evidence>
<keyword evidence="4" id="KW-1185">Reference proteome</keyword>
<dbReference type="SUPFAM" id="SSF51735">
    <property type="entry name" value="NAD(P)-binding Rossmann-fold domains"/>
    <property type="match status" value="1"/>
</dbReference>
<dbReference type="Proteomes" id="UP000182130">
    <property type="component" value="Unassembled WGS sequence"/>
</dbReference>
<dbReference type="PANTHER" id="PTHR43781:SF1">
    <property type="entry name" value="SACCHAROPINE DEHYDROGENASE"/>
    <property type="match status" value="1"/>
</dbReference>
<dbReference type="STRING" id="1045773.SAMN05216555_10931"/>
<dbReference type="EMBL" id="FNEI01000009">
    <property type="protein sequence ID" value="SDJ29015.1"/>
    <property type="molecule type" value="Genomic_DNA"/>
</dbReference>
<dbReference type="InterPro" id="IPR036291">
    <property type="entry name" value="NAD(P)-bd_dom_sf"/>
</dbReference>
<feature type="domain" description="Saccharopine dehydrogenase NADP binding" evidence="2">
    <location>
        <begin position="2"/>
        <end position="118"/>
    </location>
</feature>
<dbReference type="Gene3D" id="3.40.50.720">
    <property type="entry name" value="NAD(P)-binding Rossmann-like Domain"/>
    <property type="match status" value="1"/>
</dbReference>
<dbReference type="PANTHER" id="PTHR43781">
    <property type="entry name" value="SACCHAROPINE DEHYDROGENASE"/>
    <property type="match status" value="1"/>
</dbReference>
<organism evidence="3 4">
    <name type="scientific">Arthrobacter cupressi</name>
    <dbReference type="NCBI Taxonomy" id="1045773"/>
    <lineage>
        <taxon>Bacteria</taxon>
        <taxon>Bacillati</taxon>
        <taxon>Actinomycetota</taxon>
        <taxon>Actinomycetes</taxon>
        <taxon>Micrococcales</taxon>
        <taxon>Micrococcaceae</taxon>
        <taxon>Arthrobacter</taxon>
    </lineage>
</organism>
<reference evidence="4" key="1">
    <citation type="submission" date="2016-10" db="EMBL/GenBank/DDBJ databases">
        <authorList>
            <person name="Varghese N."/>
            <person name="Submissions S."/>
        </authorList>
    </citation>
    <scope>NUCLEOTIDE SEQUENCE [LARGE SCALE GENOMIC DNA]</scope>
    <source>
        <strain evidence="4">CGMCC 1.10783</strain>
    </source>
</reference>
<dbReference type="AlphaFoldDB" id="A0A1G8SJV0"/>
<feature type="region of interest" description="Disordered" evidence="1">
    <location>
        <begin position="249"/>
        <end position="275"/>
    </location>
</feature>
<evidence type="ECO:0000313" key="3">
    <source>
        <dbReference type="EMBL" id="SDJ29015.1"/>
    </source>
</evidence>
<gene>
    <name evidence="3" type="ORF">SAMN05216555_10931</name>
</gene>
<dbReference type="InterPro" id="IPR005097">
    <property type="entry name" value="Sacchrp_dh_NADP-bd"/>
</dbReference>
<proteinExistence type="predicted"/>
<protein>
    <submittedName>
        <fullName evidence="3">Saccharopine dehydrogenase (NAD+, L-lysine forming)</fullName>
    </submittedName>
</protein>
<evidence type="ECO:0000259" key="2">
    <source>
        <dbReference type="Pfam" id="PF03435"/>
    </source>
</evidence>
<sequence>MVYGCGSVGLRIASAAKAAGLETSVGGRNPAKVAEAAAGLGVPWRSAPLDNPAGLASLLRGVQVLVNAAGPMAVTAPALIGACLRGGCHYVDISNELTVFLRAWPLDRAAKRAGITVVPGAGFATAVVEGVAHRVLRKVPDAGAVTIVRSSPGGNRSGGVRRTSSELLAAGGWSVEAGQLIRTPDSIRVFELPEGPRAGVPIGSGEVFAVARATGVPDVAAYYTSRLGPVLSRLAVPLARHWARTGFRLPSAPGRAPAEHGGPADPGGPGREPSRVWVQASNSRGAVAEGWAEAAGTETTAAIAVEAVRRLESGGTAGVLTSGALLGPGAALAVPGIRHGG</sequence>
<name>A0A1G8SJV0_9MICC</name>
<evidence type="ECO:0000313" key="4">
    <source>
        <dbReference type="Proteomes" id="UP000182130"/>
    </source>
</evidence>